<evidence type="ECO:0000313" key="3">
    <source>
        <dbReference type="Proteomes" id="UP000008888"/>
    </source>
</evidence>
<keyword evidence="3" id="KW-1185">Reference proteome</keyword>
<evidence type="ECO:0000259" key="1">
    <source>
        <dbReference type="Pfam" id="PF13860"/>
    </source>
</evidence>
<organism evidence="2 3">
    <name type="scientific">Methylomonas methanica (strain DSM 25384 / MC09)</name>
    <dbReference type="NCBI Taxonomy" id="857087"/>
    <lineage>
        <taxon>Bacteria</taxon>
        <taxon>Pseudomonadati</taxon>
        <taxon>Pseudomonadota</taxon>
        <taxon>Gammaproteobacteria</taxon>
        <taxon>Methylococcales</taxon>
        <taxon>Methylococcaceae</taxon>
        <taxon>Methylomonas</taxon>
    </lineage>
</organism>
<gene>
    <name evidence="2" type="ordered locus">Metme_4164</name>
</gene>
<reference evidence="3" key="3">
    <citation type="submission" date="2011-05" db="EMBL/GenBank/DDBJ databases">
        <title>Complete sequence of Methylomonas methanica MC09.</title>
        <authorList>
            <consortium name="US DOE Joint Genome Institute"/>
            <person name="Lucas S."/>
            <person name="Han J."/>
            <person name="Lapidus A."/>
            <person name="Cheng J.-F."/>
            <person name="Goodwin L."/>
            <person name="Pitluck S."/>
            <person name="Peters L."/>
            <person name="Mikhailova N."/>
            <person name="Teshima H."/>
            <person name="Han C."/>
            <person name="Tapia R."/>
            <person name="Land M."/>
            <person name="Hauser L."/>
            <person name="Kyrpides N."/>
            <person name="Ivanova N."/>
            <person name="Pagani I."/>
            <person name="Stein L."/>
            <person name="Woyke T."/>
        </authorList>
    </citation>
    <scope>NUCLEOTIDE SEQUENCE [LARGE SCALE GENOMIC DNA]</scope>
    <source>
        <strain evidence="3">MC09</strain>
    </source>
</reference>
<proteinExistence type="predicted"/>
<dbReference type="Proteomes" id="UP000008888">
    <property type="component" value="Chromosome"/>
</dbReference>
<feature type="domain" description="FlgD/Vpr Ig-like" evidence="1">
    <location>
        <begin position="54"/>
        <end position="113"/>
    </location>
</feature>
<dbReference type="Gene3D" id="2.60.40.4070">
    <property type="match status" value="1"/>
</dbReference>
<dbReference type="STRING" id="857087.Metme_4164"/>
<reference key="2">
    <citation type="submission" date="2011-05" db="EMBL/GenBank/DDBJ databases">
        <title>Complete genome sequence of the aerobic marine methanotroph Methylomonas methanica MC09.</title>
        <authorList>
            <person name="Boden R."/>
            <person name="Cunliffe M."/>
            <person name="Scanlan J."/>
            <person name="Moussard H."/>
            <person name="Kits K.D."/>
            <person name="Klotz M."/>
            <person name="Jetten M."/>
            <person name="Vuilleumier S."/>
            <person name="Han J."/>
            <person name="Peters L."/>
            <person name="Mikhailova N."/>
            <person name="Teshima H."/>
            <person name="Tapia R."/>
            <person name="Kyrpides N."/>
            <person name="Ivanova N."/>
            <person name="Pagani I."/>
            <person name="Cheng J.-F."/>
            <person name="Goodwin L."/>
            <person name="Han C."/>
            <person name="Hauser L."/>
            <person name="Land M."/>
            <person name="Lapidus A."/>
            <person name="Lucas S."/>
            <person name="Pitluck S."/>
            <person name="Woyke T."/>
            <person name="Stein L.Y."/>
            <person name="Murrell C."/>
        </authorList>
    </citation>
    <scope>NUCLEOTIDE SEQUENCE</scope>
    <source>
        <strain>MC09</strain>
    </source>
</reference>
<dbReference type="InterPro" id="IPR025965">
    <property type="entry name" value="FlgD/Vpr_Ig-like"/>
</dbReference>
<dbReference type="HOGENOM" id="CLU_769031_0_0_6"/>
<dbReference type="eggNOG" id="ENOG5031G87">
    <property type="taxonomic scope" value="Bacteria"/>
</dbReference>
<dbReference type="KEGG" id="mmt:Metme_4164"/>
<dbReference type="Pfam" id="PF13860">
    <property type="entry name" value="FlgD_ig"/>
    <property type="match status" value="1"/>
</dbReference>
<evidence type="ECO:0000313" key="2">
    <source>
        <dbReference type="EMBL" id="AEG02515.1"/>
    </source>
</evidence>
<dbReference type="PROSITE" id="PS51257">
    <property type="entry name" value="PROKAR_LIPOPROTEIN"/>
    <property type="match status" value="1"/>
</dbReference>
<dbReference type="AlphaFoldDB" id="G0A195"/>
<protein>
    <recommendedName>
        <fullName evidence="1">FlgD/Vpr Ig-like domain-containing protein</fullName>
    </recommendedName>
</protein>
<dbReference type="EMBL" id="CP002738">
    <property type="protein sequence ID" value="AEG02515.1"/>
    <property type="molecule type" value="Genomic_DNA"/>
</dbReference>
<sequence length="380" mass="41619">MLFRHSLLFATLILQGCSSVGTVAPESVSNEASPAVVGFANNGAYEFSPSRGETYSVPVQLQANVASVSLSVYTSDGELVKTVTRTDGLEIGLNQLVWDGKDDSGTVVPDEAYIPVLTVETESGEKQIIDPRTYSGGELVEKVPVEITPDQEIAYSLPASCRVLIRAGIKGGAMLRNLSSWQAKGAGKNVQHWDGKDQNGLIDIRKEPNLGVLVIAFKLPENAILTYGNQELDYRAYRLAKHWEDKVLAPEKMQTSRNGTAISPHYYAPRAFDAVPDVSLTLQETLKKTPDGVAQIKLNSPVAVKADIAPQDRWMMKQSLYEVAFFVDHEFVAEEEQGYVPLTWQWLPQQITPGRHLLTVNISGFSGKVGVASVLFDIVR</sequence>
<name>G0A195_METMM</name>
<reference evidence="2 3" key="1">
    <citation type="journal article" date="2011" name="J. Bacteriol.">
        <title>Complete Genome Sequence of the Aerobic Marine Methanotroph Methylomonas methanica MC09.</title>
        <authorList>
            <person name="Boden R."/>
            <person name="Cunliffe M."/>
            <person name="Scanlan J."/>
            <person name="Moussard H."/>
            <person name="Kits K.D."/>
            <person name="Klotz M.G."/>
            <person name="Jetten M.S."/>
            <person name="Vuilleumier S."/>
            <person name="Han J."/>
            <person name="Peters L."/>
            <person name="Mikhailova N."/>
            <person name="Teshima H."/>
            <person name="Tapia R."/>
            <person name="Kyrpides N."/>
            <person name="Ivanova N."/>
            <person name="Pagani I."/>
            <person name="Cheng J.F."/>
            <person name="Goodwin L."/>
            <person name="Han C."/>
            <person name="Hauser L."/>
            <person name="Land M.L."/>
            <person name="Lapidus A."/>
            <person name="Lucas S."/>
            <person name="Pitluck S."/>
            <person name="Woyke T."/>
            <person name="Stein L."/>
            <person name="Murrell J.C."/>
        </authorList>
    </citation>
    <scope>NUCLEOTIDE SEQUENCE [LARGE SCALE GENOMIC DNA]</scope>
    <source>
        <strain evidence="2 3">MC09</strain>
    </source>
</reference>
<accession>G0A195</accession>